<dbReference type="NCBIfam" id="NF001422">
    <property type="entry name" value="PRK00296.1"/>
    <property type="match status" value="1"/>
</dbReference>
<reference evidence="9" key="1">
    <citation type="submission" date="2010-04" db="EMBL/GenBank/DDBJ databases">
        <title>Complete genome sequence of Nitrosococcus halophilus Nc4, a salt-adapted, aerobic obligate ammonia-oxidizing sulfur purple bacterium.</title>
        <authorList>
            <consortium name="US DOE Joint Genome Institute"/>
            <person name="Campbell M.A."/>
            <person name="Malfatti S.A."/>
            <person name="Chain P.S.G."/>
            <person name="Heidelberg J.F."/>
            <person name="Ward B.B."/>
            <person name="Klotz M.G."/>
        </authorList>
    </citation>
    <scope>NUCLEOTIDE SEQUENCE [LARGE SCALE GENOMIC DNA]</scope>
    <source>
        <strain evidence="9">Nc4</strain>
    </source>
</reference>
<dbReference type="InterPro" id="IPR036707">
    <property type="entry name" value="MinE_sf"/>
</dbReference>
<dbReference type="AlphaFoldDB" id="D5C404"/>
<protein>
    <recommendedName>
        <fullName evidence="2 6">Cell division topological specificity factor</fullName>
    </recommendedName>
</protein>
<dbReference type="STRING" id="472759.Nhal_3931"/>
<dbReference type="Pfam" id="PF03776">
    <property type="entry name" value="MinE"/>
    <property type="match status" value="1"/>
</dbReference>
<feature type="region of interest" description="Disordered" evidence="7">
    <location>
        <begin position="82"/>
        <end position="101"/>
    </location>
</feature>
<dbReference type="KEGG" id="nhl:Nhal_3931"/>
<evidence type="ECO:0000256" key="5">
    <source>
        <dbReference type="ARBA" id="ARBA00025265"/>
    </source>
</evidence>
<dbReference type="GO" id="GO:0042802">
    <property type="term" value="F:identical protein binding"/>
    <property type="evidence" value="ECO:0007669"/>
    <property type="project" value="UniProtKB-ARBA"/>
</dbReference>
<dbReference type="NCBIfam" id="TIGR01215">
    <property type="entry name" value="minE"/>
    <property type="match status" value="1"/>
</dbReference>
<name>D5C404_NITHN</name>
<dbReference type="FunFam" id="3.30.1070.10:FF:000001">
    <property type="entry name" value="Cell division topological specificity factor"/>
    <property type="match status" value="1"/>
</dbReference>
<keyword evidence="4 6" id="KW-0131">Cell cycle</keyword>
<evidence type="ECO:0000256" key="6">
    <source>
        <dbReference type="HAMAP-Rule" id="MF_00262"/>
    </source>
</evidence>
<dbReference type="OrthoDB" id="9802655at2"/>
<dbReference type="RefSeq" id="WP_013034790.1">
    <property type="nucleotide sequence ID" value="NC_013960.1"/>
</dbReference>
<dbReference type="InterPro" id="IPR005527">
    <property type="entry name" value="MinE"/>
</dbReference>
<proteinExistence type="inferred from homology"/>
<gene>
    <name evidence="6" type="primary">minE</name>
    <name evidence="8" type="ordered locus">Nhal_3931</name>
</gene>
<evidence type="ECO:0000256" key="7">
    <source>
        <dbReference type="SAM" id="MobiDB-lite"/>
    </source>
</evidence>
<keyword evidence="9" id="KW-1185">Reference proteome</keyword>
<evidence type="ECO:0000256" key="1">
    <source>
        <dbReference type="ARBA" id="ARBA00008168"/>
    </source>
</evidence>
<organism evidence="8 9">
    <name type="scientific">Nitrosococcus halophilus (strain Nc4)</name>
    <dbReference type="NCBI Taxonomy" id="472759"/>
    <lineage>
        <taxon>Bacteria</taxon>
        <taxon>Pseudomonadati</taxon>
        <taxon>Pseudomonadota</taxon>
        <taxon>Gammaproteobacteria</taxon>
        <taxon>Chromatiales</taxon>
        <taxon>Chromatiaceae</taxon>
        <taxon>Nitrosococcus</taxon>
    </lineage>
</organism>
<evidence type="ECO:0000256" key="2">
    <source>
        <dbReference type="ARBA" id="ARBA00020112"/>
    </source>
</evidence>
<evidence type="ECO:0000256" key="3">
    <source>
        <dbReference type="ARBA" id="ARBA00022618"/>
    </source>
</evidence>
<sequence>MSWLDYFRTTRGNSARRAKERLQIVIAHERIDRCGPSYLPRLRQDILEVIRKYVSVDEDHVKIQMEQEGDMDVLALNIHLPDMPDMPDTPPLPESHCSSKQ</sequence>
<dbReference type="GO" id="GO:0051301">
    <property type="term" value="P:cell division"/>
    <property type="evidence" value="ECO:0007669"/>
    <property type="project" value="UniProtKB-KW"/>
</dbReference>
<evidence type="ECO:0000313" key="9">
    <source>
        <dbReference type="Proteomes" id="UP000001844"/>
    </source>
</evidence>
<dbReference type="Proteomes" id="UP000001844">
    <property type="component" value="Chromosome"/>
</dbReference>
<dbReference type="GO" id="GO:0032955">
    <property type="term" value="P:regulation of division septum assembly"/>
    <property type="evidence" value="ECO:0007669"/>
    <property type="project" value="InterPro"/>
</dbReference>
<dbReference type="SUPFAM" id="SSF55229">
    <property type="entry name" value="Cell division protein MinE topological specificity domain"/>
    <property type="match status" value="1"/>
</dbReference>
<dbReference type="eggNOG" id="COG0851">
    <property type="taxonomic scope" value="Bacteria"/>
</dbReference>
<dbReference type="Gene3D" id="3.30.1070.10">
    <property type="entry name" value="Cell division topological specificity factor MinE"/>
    <property type="match status" value="1"/>
</dbReference>
<comment type="similarity">
    <text evidence="1 6">Belongs to the MinE family.</text>
</comment>
<evidence type="ECO:0000256" key="4">
    <source>
        <dbReference type="ARBA" id="ARBA00023306"/>
    </source>
</evidence>
<dbReference type="HAMAP" id="MF_00262">
    <property type="entry name" value="MinE"/>
    <property type="match status" value="1"/>
</dbReference>
<evidence type="ECO:0000313" key="8">
    <source>
        <dbReference type="EMBL" id="ADE16941.1"/>
    </source>
</evidence>
<keyword evidence="3 6" id="KW-0132">Cell division</keyword>
<comment type="function">
    <text evidence="5 6">Prevents the cell division inhibition by proteins MinC and MinD at internal division sites while permitting inhibition at polar sites. This ensures cell division at the proper site by restricting the formation of a division septum at the midpoint of the long axis of the cell.</text>
</comment>
<dbReference type="EMBL" id="CP001798">
    <property type="protein sequence ID" value="ADE16941.1"/>
    <property type="molecule type" value="Genomic_DNA"/>
</dbReference>
<dbReference type="HOGENOM" id="CLU_137929_2_2_6"/>
<accession>D5C404</accession>